<protein>
    <submittedName>
        <fullName evidence="1">Uncharacterized protein</fullName>
    </submittedName>
</protein>
<organism evidence="1 2">
    <name type="scientific">Trichothecium roseum</name>
    <dbReference type="NCBI Taxonomy" id="47278"/>
    <lineage>
        <taxon>Eukaryota</taxon>
        <taxon>Fungi</taxon>
        <taxon>Dikarya</taxon>
        <taxon>Ascomycota</taxon>
        <taxon>Pezizomycotina</taxon>
        <taxon>Sordariomycetes</taxon>
        <taxon>Hypocreomycetidae</taxon>
        <taxon>Hypocreales</taxon>
        <taxon>Hypocreales incertae sedis</taxon>
        <taxon>Trichothecium</taxon>
    </lineage>
</organism>
<dbReference type="EMBL" id="CM047946">
    <property type="protein sequence ID" value="KAI9897326.1"/>
    <property type="molecule type" value="Genomic_DNA"/>
</dbReference>
<gene>
    <name evidence="1" type="ORF">N3K66_007182</name>
</gene>
<keyword evidence="2" id="KW-1185">Reference proteome</keyword>
<accession>A0ACC0UT93</accession>
<sequence length="363" mass="39513">MISFDTTSPLAFTAVAILSTSVLLLLLKREEVIGMGFHKLDQLSQLFPPKPKFTEKDLPDLAGKVYIVTGANTGVGKELAQILYSKNARVYVAARNEEKGEDAIKAIKEAHPSSTGSLVFMKLDLADLTTIKASARQFLDSEERLHVLFNNAGVMNPPTGSTTTQGYELQLGVNNVGTFMFTELLTPTLVATAKKDGPGSARVVWVGSSATEAPLVPAGGVDMAAIDQRVGKNSFNNYLLSKAGNYLHGIEYAQRHKDDGVVSVSLNPGNLDSDLWRSYGPVIRWGLSTFILHPSIYGAYTELFAGLSPDVTMEKTGAWIGPWGRFLTVRKDLPLSVKSVEEGGYGTSKAFWEWSEKQVEPYM</sequence>
<name>A0ACC0UT93_9HYPO</name>
<evidence type="ECO:0000313" key="1">
    <source>
        <dbReference type="EMBL" id="KAI9897326.1"/>
    </source>
</evidence>
<comment type="caution">
    <text evidence="1">The sequence shown here is derived from an EMBL/GenBank/DDBJ whole genome shotgun (WGS) entry which is preliminary data.</text>
</comment>
<dbReference type="Proteomes" id="UP001163324">
    <property type="component" value="Chromosome 7"/>
</dbReference>
<evidence type="ECO:0000313" key="2">
    <source>
        <dbReference type="Proteomes" id="UP001163324"/>
    </source>
</evidence>
<proteinExistence type="predicted"/>
<reference evidence="1" key="1">
    <citation type="submission" date="2022-10" db="EMBL/GenBank/DDBJ databases">
        <title>Complete Genome of Trichothecium roseum strain YXFP-22015, a Plant Pathogen Isolated from Citrus.</title>
        <authorList>
            <person name="Wang Y."/>
            <person name="Zhu L."/>
        </authorList>
    </citation>
    <scope>NUCLEOTIDE SEQUENCE</scope>
    <source>
        <strain evidence="1">YXFP-22015</strain>
    </source>
</reference>